<dbReference type="RefSeq" id="WP_068770321.1">
    <property type="nucleotide sequence ID" value="NZ_CP109796.1"/>
</dbReference>
<feature type="compositionally biased region" description="Acidic residues" evidence="1">
    <location>
        <begin position="103"/>
        <end position="114"/>
    </location>
</feature>
<accession>A0A178IIZ8</accession>
<protein>
    <submittedName>
        <fullName evidence="2">Uncharacterized protein</fullName>
    </submittedName>
</protein>
<feature type="compositionally biased region" description="Low complexity" evidence="1">
    <location>
        <begin position="52"/>
        <end position="64"/>
    </location>
</feature>
<dbReference type="AlphaFoldDB" id="A0A178IIZ8"/>
<reference evidence="2 3" key="1">
    <citation type="submission" date="2016-01" db="EMBL/GenBank/DDBJ databases">
        <title>High potential of lignocellulose degradation of a new Verrucomicrobia species.</title>
        <authorList>
            <person name="Wang Y."/>
            <person name="Shi Y."/>
            <person name="Qiu Z."/>
            <person name="Liu S."/>
            <person name="Yang H."/>
        </authorList>
    </citation>
    <scope>NUCLEOTIDE SEQUENCE [LARGE SCALE GENOMIC DNA]</scope>
    <source>
        <strain evidence="2 3">TSB47</strain>
    </source>
</reference>
<dbReference type="EMBL" id="LRRQ01000076">
    <property type="protein sequence ID" value="OAM89862.1"/>
    <property type="molecule type" value="Genomic_DNA"/>
</dbReference>
<organism evidence="2 3">
    <name type="scientific">Termitidicoccus mucosus</name>
    <dbReference type="NCBI Taxonomy" id="1184151"/>
    <lineage>
        <taxon>Bacteria</taxon>
        <taxon>Pseudomonadati</taxon>
        <taxon>Verrucomicrobiota</taxon>
        <taxon>Opitutia</taxon>
        <taxon>Opitutales</taxon>
        <taxon>Opitutaceae</taxon>
        <taxon>Termitidicoccus</taxon>
    </lineage>
</organism>
<evidence type="ECO:0000256" key="1">
    <source>
        <dbReference type="SAM" id="MobiDB-lite"/>
    </source>
</evidence>
<feature type="compositionally biased region" description="Pro residues" evidence="1">
    <location>
        <begin position="71"/>
        <end position="86"/>
    </location>
</feature>
<keyword evidence="3" id="KW-1185">Reference proteome</keyword>
<proteinExistence type="predicted"/>
<dbReference type="STRING" id="1184151.AW736_11115"/>
<sequence length="224" mass="24216">MLESQLDSIGRRFDPAKFLQKFDALGRWVNARAGRRKQNAGGSPFPAKEIAPMETPTMPETPAPDSGAEKTPPPAPPPTDDPPPPSFDDINAAANTAPPPEPEGVEPEEDEEGGTVETILGLIQIALMLIGQDEGVLSEPEKKMLRRPLERVLKKYNVGLDAMPCELELAAAVATIIIARLRKPKTRGTFSRFFGWIGSKWGAWRGRRAAAAATGKGKEDVVDV</sequence>
<evidence type="ECO:0000313" key="2">
    <source>
        <dbReference type="EMBL" id="OAM89862.1"/>
    </source>
</evidence>
<feature type="region of interest" description="Disordered" evidence="1">
    <location>
        <begin position="33"/>
        <end position="114"/>
    </location>
</feature>
<comment type="caution">
    <text evidence="2">The sequence shown here is derived from an EMBL/GenBank/DDBJ whole genome shotgun (WGS) entry which is preliminary data.</text>
</comment>
<name>A0A178IIZ8_9BACT</name>
<gene>
    <name evidence="2" type="ORF">AW736_11115</name>
</gene>
<evidence type="ECO:0000313" key="3">
    <source>
        <dbReference type="Proteomes" id="UP000078486"/>
    </source>
</evidence>
<dbReference type="OrthoDB" id="10020795at2"/>
<dbReference type="Proteomes" id="UP000078486">
    <property type="component" value="Unassembled WGS sequence"/>
</dbReference>